<protein>
    <submittedName>
        <fullName evidence="2">Uncharacterized protein</fullName>
    </submittedName>
</protein>
<reference evidence="2 3" key="1">
    <citation type="submission" date="2016-04" db="EMBL/GenBank/DDBJ databases">
        <title>Genome sequence of Clostridium magnum DSM 2767.</title>
        <authorList>
            <person name="Poehlein A."/>
            <person name="Uhlig R."/>
            <person name="Fischer R."/>
            <person name="Bahl H."/>
            <person name="Daniel R."/>
        </authorList>
    </citation>
    <scope>NUCLEOTIDE SEQUENCE [LARGE SCALE GENOMIC DNA]</scope>
    <source>
        <strain evidence="2 3">DSM 2767</strain>
    </source>
</reference>
<dbReference type="Proteomes" id="UP000076603">
    <property type="component" value="Unassembled WGS sequence"/>
</dbReference>
<proteinExistence type="predicted"/>
<comment type="caution">
    <text evidence="2">The sequence shown here is derived from an EMBL/GenBank/DDBJ whole genome shotgun (WGS) entry which is preliminary data.</text>
</comment>
<dbReference type="STRING" id="1121326.CLMAG_14460"/>
<evidence type="ECO:0000256" key="1">
    <source>
        <dbReference type="SAM" id="Phobius"/>
    </source>
</evidence>
<dbReference type="EMBL" id="LWAE01000001">
    <property type="protein sequence ID" value="KZL94393.1"/>
    <property type="molecule type" value="Genomic_DNA"/>
</dbReference>
<evidence type="ECO:0000313" key="3">
    <source>
        <dbReference type="Proteomes" id="UP000076603"/>
    </source>
</evidence>
<keyword evidence="1" id="KW-1133">Transmembrane helix</keyword>
<name>A0A162UXP4_9CLOT</name>
<gene>
    <name evidence="2" type="ORF">CLMAG_14460</name>
</gene>
<dbReference type="RefSeq" id="WP_161486942.1">
    <property type="nucleotide sequence ID" value="NZ_LWAE01000001.1"/>
</dbReference>
<organism evidence="2 3">
    <name type="scientific">Clostridium magnum DSM 2767</name>
    <dbReference type="NCBI Taxonomy" id="1121326"/>
    <lineage>
        <taxon>Bacteria</taxon>
        <taxon>Bacillati</taxon>
        <taxon>Bacillota</taxon>
        <taxon>Clostridia</taxon>
        <taxon>Eubacteriales</taxon>
        <taxon>Clostridiaceae</taxon>
        <taxon>Clostridium</taxon>
    </lineage>
</organism>
<dbReference type="PATRIC" id="fig|1121326.3.peg.1417"/>
<evidence type="ECO:0000313" key="2">
    <source>
        <dbReference type="EMBL" id="KZL94393.1"/>
    </source>
</evidence>
<keyword evidence="1" id="KW-0472">Membrane</keyword>
<dbReference type="AlphaFoldDB" id="A0A162UXP4"/>
<sequence length="53" mass="5906">MGLLIKYIIMSAMLGFTGNKLFNKKNKSNLNSIKWACIIGSLLTIIHLILISI</sequence>
<accession>A0A162UXP4</accession>
<keyword evidence="3" id="KW-1185">Reference proteome</keyword>
<keyword evidence="1" id="KW-0812">Transmembrane</keyword>
<feature type="transmembrane region" description="Helical" evidence="1">
    <location>
        <begin position="35"/>
        <end position="52"/>
    </location>
</feature>